<dbReference type="OMA" id="HVEAWHR"/>
<organism evidence="2 3">
    <name type="scientific">Haemaphysalis longicornis</name>
    <name type="common">Bush tick</name>
    <dbReference type="NCBI Taxonomy" id="44386"/>
    <lineage>
        <taxon>Eukaryota</taxon>
        <taxon>Metazoa</taxon>
        <taxon>Ecdysozoa</taxon>
        <taxon>Arthropoda</taxon>
        <taxon>Chelicerata</taxon>
        <taxon>Arachnida</taxon>
        <taxon>Acari</taxon>
        <taxon>Parasitiformes</taxon>
        <taxon>Ixodida</taxon>
        <taxon>Ixodoidea</taxon>
        <taxon>Ixodidae</taxon>
        <taxon>Haemaphysalinae</taxon>
        <taxon>Haemaphysalis</taxon>
    </lineage>
</organism>
<gene>
    <name evidence="2" type="ORF">HPB48_004017</name>
</gene>
<dbReference type="EMBL" id="JABSTR010000007">
    <property type="protein sequence ID" value="KAH9375830.1"/>
    <property type="molecule type" value="Genomic_DNA"/>
</dbReference>
<reference evidence="2 3" key="1">
    <citation type="journal article" date="2020" name="Cell">
        <title>Large-Scale Comparative Analyses of Tick Genomes Elucidate Their Genetic Diversity and Vector Capacities.</title>
        <authorList>
            <consortium name="Tick Genome and Microbiome Consortium (TIGMIC)"/>
            <person name="Jia N."/>
            <person name="Wang J."/>
            <person name="Shi W."/>
            <person name="Du L."/>
            <person name="Sun Y."/>
            <person name="Zhan W."/>
            <person name="Jiang J.F."/>
            <person name="Wang Q."/>
            <person name="Zhang B."/>
            <person name="Ji P."/>
            <person name="Bell-Sakyi L."/>
            <person name="Cui X.M."/>
            <person name="Yuan T.T."/>
            <person name="Jiang B.G."/>
            <person name="Yang W.F."/>
            <person name="Lam T.T."/>
            <person name="Chang Q.C."/>
            <person name="Ding S.J."/>
            <person name="Wang X.J."/>
            <person name="Zhu J.G."/>
            <person name="Ruan X.D."/>
            <person name="Zhao L."/>
            <person name="Wei J.T."/>
            <person name="Ye R.Z."/>
            <person name="Que T.C."/>
            <person name="Du C.H."/>
            <person name="Zhou Y.H."/>
            <person name="Cheng J.X."/>
            <person name="Dai P.F."/>
            <person name="Guo W.B."/>
            <person name="Han X.H."/>
            <person name="Huang E.J."/>
            <person name="Li L.F."/>
            <person name="Wei W."/>
            <person name="Gao Y.C."/>
            <person name="Liu J.Z."/>
            <person name="Shao H.Z."/>
            <person name="Wang X."/>
            <person name="Wang C.C."/>
            <person name="Yang T.C."/>
            <person name="Huo Q.B."/>
            <person name="Li W."/>
            <person name="Chen H.Y."/>
            <person name="Chen S.E."/>
            <person name="Zhou L.G."/>
            <person name="Ni X.B."/>
            <person name="Tian J.H."/>
            <person name="Sheng Y."/>
            <person name="Liu T."/>
            <person name="Pan Y.S."/>
            <person name="Xia L.Y."/>
            <person name="Li J."/>
            <person name="Zhao F."/>
            <person name="Cao W.C."/>
        </authorList>
    </citation>
    <scope>NUCLEOTIDE SEQUENCE [LARGE SCALE GENOMIC DNA]</scope>
    <source>
        <strain evidence="2">HaeL-2018</strain>
    </source>
</reference>
<dbReference type="VEuPathDB" id="VectorBase:HLOH_060822"/>
<evidence type="ECO:0000313" key="2">
    <source>
        <dbReference type="EMBL" id="KAH9375830.1"/>
    </source>
</evidence>
<accession>A0A9J6GBS0</accession>
<dbReference type="OrthoDB" id="10067596at2759"/>
<sequence length="277" mass="31578">MVTLYDGERGQHTEKGRKEHNHLPDATRAEVLRAKETIKSRAVASAAPPEQIIQSVFRRVEKVGLQSLYASDGNFSSNVRQLRALASLPPHRIRSGYDEIKTNFPPSASGLLEWFEKNYVVGKPRQLPCGIVIRAPPRFPPDLWSVDHLIAEGQPRGNNATEGWYSRLLKVFGAAHPGFWRFLCTQQREEAATSDRLEACLRDQQAGRQKKALRPREEKLMRLCGNRRHMATSDFLRAVAHNIKKLIMGSYVEQNIVSVLLWLLSRLHNKTFHRDTI</sequence>
<name>A0A9J6GBS0_HAELO</name>
<feature type="region of interest" description="Disordered" evidence="1">
    <location>
        <begin position="1"/>
        <end position="24"/>
    </location>
</feature>
<keyword evidence="3" id="KW-1185">Reference proteome</keyword>
<proteinExistence type="predicted"/>
<dbReference type="Proteomes" id="UP000821853">
    <property type="component" value="Chromosome 5"/>
</dbReference>
<dbReference type="AlphaFoldDB" id="A0A9J6GBS0"/>
<evidence type="ECO:0000256" key="1">
    <source>
        <dbReference type="SAM" id="MobiDB-lite"/>
    </source>
</evidence>
<comment type="caution">
    <text evidence="2">The sequence shown here is derived from an EMBL/GenBank/DDBJ whole genome shotgun (WGS) entry which is preliminary data.</text>
</comment>
<evidence type="ECO:0000313" key="3">
    <source>
        <dbReference type="Proteomes" id="UP000821853"/>
    </source>
</evidence>
<protein>
    <submittedName>
        <fullName evidence="2">Uncharacterized protein</fullName>
    </submittedName>
</protein>